<dbReference type="PANTHER" id="PTHR43736">
    <property type="entry name" value="ADP-RIBOSE PYROPHOSPHATASE"/>
    <property type="match status" value="1"/>
</dbReference>
<evidence type="ECO:0000313" key="2">
    <source>
        <dbReference type="EMBL" id="MBK1833130.1"/>
    </source>
</evidence>
<sequence>MDALHLARELEALAQSGLHYGKDPYDRERYERLLELSGELMTGLGTLTREQLHHWRAEDFGYATPKIDVRAFCLRDGKVMLVSEKADGGRWALPGGWADVNQSAAESVAREVHEESGFEVEVRQLLAVWDREKQGNPPPYPYSIYKMFFLCEIIGGEARETMETAGVEFFAREELPVLSEARVMASQIERCFAKVAQEDLTTDFD</sequence>
<proteinExistence type="predicted"/>
<evidence type="ECO:0000259" key="1">
    <source>
        <dbReference type="PROSITE" id="PS51462"/>
    </source>
</evidence>
<organism evidence="2 3">
    <name type="scientific">Roseibacillus ishigakijimensis</name>
    <dbReference type="NCBI Taxonomy" id="454146"/>
    <lineage>
        <taxon>Bacteria</taxon>
        <taxon>Pseudomonadati</taxon>
        <taxon>Verrucomicrobiota</taxon>
        <taxon>Verrucomicrobiia</taxon>
        <taxon>Verrucomicrobiales</taxon>
        <taxon>Verrucomicrobiaceae</taxon>
        <taxon>Roseibacillus</taxon>
    </lineage>
</organism>
<dbReference type="CDD" id="cd04672">
    <property type="entry name" value="NUDIX_CDP-Chase_like"/>
    <property type="match status" value="1"/>
</dbReference>
<dbReference type="PANTHER" id="PTHR43736:SF1">
    <property type="entry name" value="DIHYDRONEOPTERIN TRIPHOSPHATE DIPHOSPHATASE"/>
    <property type="match status" value="1"/>
</dbReference>
<feature type="domain" description="Nudix hydrolase" evidence="1">
    <location>
        <begin position="64"/>
        <end position="192"/>
    </location>
</feature>
<accession>A0A934RRX6</accession>
<dbReference type="InterPro" id="IPR059176">
    <property type="entry name" value="UDP-X_N"/>
</dbReference>
<dbReference type="RefSeq" id="WP_200390560.1">
    <property type="nucleotide sequence ID" value="NZ_JAENIO010000005.1"/>
</dbReference>
<dbReference type="AlphaFoldDB" id="A0A934RRX6"/>
<comment type="caution">
    <text evidence="2">The sequence shown here is derived from an EMBL/GenBank/DDBJ whole genome shotgun (WGS) entry which is preliminary data.</text>
</comment>
<dbReference type="InterPro" id="IPR000086">
    <property type="entry name" value="NUDIX_hydrolase_dom"/>
</dbReference>
<dbReference type="InterPro" id="IPR015797">
    <property type="entry name" value="NUDIX_hydrolase-like_dom_sf"/>
</dbReference>
<dbReference type="PROSITE" id="PS51462">
    <property type="entry name" value="NUDIX"/>
    <property type="match status" value="1"/>
</dbReference>
<name>A0A934RRX6_9BACT</name>
<keyword evidence="3" id="KW-1185">Reference proteome</keyword>
<dbReference type="Pfam" id="PF12535">
    <property type="entry name" value="Nudix_N"/>
    <property type="match status" value="1"/>
</dbReference>
<evidence type="ECO:0000313" key="3">
    <source>
        <dbReference type="Proteomes" id="UP000604083"/>
    </source>
</evidence>
<dbReference type="GO" id="GO:0016787">
    <property type="term" value="F:hydrolase activity"/>
    <property type="evidence" value="ECO:0007669"/>
    <property type="project" value="UniProtKB-KW"/>
</dbReference>
<dbReference type="EMBL" id="JAENIO010000005">
    <property type="protein sequence ID" value="MBK1833130.1"/>
    <property type="molecule type" value="Genomic_DNA"/>
</dbReference>
<dbReference type="Gene3D" id="3.90.79.10">
    <property type="entry name" value="Nucleoside Triphosphate Pyrophosphohydrolase"/>
    <property type="match status" value="1"/>
</dbReference>
<dbReference type="Gene3D" id="6.10.250.1120">
    <property type="match status" value="1"/>
</dbReference>
<keyword evidence="2" id="KW-0378">Hydrolase</keyword>
<dbReference type="Pfam" id="PF00293">
    <property type="entry name" value="NUDIX"/>
    <property type="match status" value="1"/>
</dbReference>
<protein>
    <submittedName>
        <fullName evidence="2">NUDIX hydrolase</fullName>
    </submittedName>
</protein>
<gene>
    <name evidence="2" type="ORF">JIN78_03570</name>
</gene>
<dbReference type="SUPFAM" id="SSF55811">
    <property type="entry name" value="Nudix"/>
    <property type="match status" value="1"/>
</dbReference>
<dbReference type="Proteomes" id="UP000604083">
    <property type="component" value="Unassembled WGS sequence"/>
</dbReference>
<reference evidence="2" key="1">
    <citation type="submission" date="2021-01" db="EMBL/GenBank/DDBJ databases">
        <title>Modified the classification status of verrucomicrobia.</title>
        <authorList>
            <person name="Feng X."/>
        </authorList>
    </citation>
    <scope>NUCLEOTIDE SEQUENCE</scope>
    <source>
        <strain evidence="2">KCTC 12986</strain>
    </source>
</reference>